<dbReference type="EMBL" id="LAZR01001914">
    <property type="protein sequence ID" value="KKN37168.1"/>
    <property type="molecule type" value="Genomic_DNA"/>
</dbReference>
<feature type="transmembrane region" description="Helical" evidence="1">
    <location>
        <begin position="109"/>
        <end position="137"/>
    </location>
</feature>
<evidence type="ECO:0000313" key="2">
    <source>
        <dbReference type="EMBL" id="KKN37168.1"/>
    </source>
</evidence>
<evidence type="ECO:0000256" key="1">
    <source>
        <dbReference type="SAM" id="Phobius"/>
    </source>
</evidence>
<sequence length="280" mass="31575">MEENFIGIKPILYTVTFEMTRQRKKFYFFLIIAILIAVLLGYILQLVPTNLLSNTQIEFFNAGLGFITFITLFAACLFFSGIICSEFDKKTGAIVFPKINKYKLIVGKYIGNLILVVSIVTVYYFILGLLGFFYYGGPINTRFFYSYGIAVLYVIALSSFVTFFSSFMKSVNITIISTFILLLIGFNIADQLVTLIFEGDIEPLYSITYLGNLITGILQNPFPDPRYVEFSFGGGPGMGGPRFHFGQWITPAIAVGITLLLLFIVVFFLLAALLFKRRQL</sequence>
<reference evidence="2" key="1">
    <citation type="journal article" date="2015" name="Nature">
        <title>Complex archaea that bridge the gap between prokaryotes and eukaryotes.</title>
        <authorList>
            <person name="Spang A."/>
            <person name="Saw J.H."/>
            <person name="Jorgensen S.L."/>
            <person name="Zaremba-Niedzwiedzka K."/>
            <person name="Martijn J."/>
            <person name="Lind A.E."/>
            <person name="van Eijk R."/>
            <person name="Schleper C."/>
            <person name="Guy L."/>
            <person name="Ettema T.J."/>
        </authorList>
    </citation>
    <scope>NUCLEOTIDE SEQUENCE</scope>
</reference>
<dbReference type="AlphaFoldDB" id="A0A0F9T6N6"/>
<keyword evidence="1" id="KW-1133">Transmembrane helix</keyword>
<dbReference type="PANTHER" id="PTHR43471:SF10">
    <property type="entry name" value="SLL1107 PROTEIN"/>
    <property type="match status" value="1"/>
</dbReference>
<feature type="transmembrane region" description="Helical" evidence="1">
    <location>
        <begin position="248"/>
        <end position="275"/>
    </location>
</feature>
<proteinExistence type="predicted"/>
<gene>
    <name evidence="2" type="ORF">LCGC14_0766140</name>
</gene>
<evidence type="ECO:0008006" key="3">
    <source>
        <dbReference type="Google" id="ProtNLM"/>
    </source>
</evidence>
<feature type="transmembrane region" description="Helical" evidence="1">
    <location>
        <begin position="64"/>
        <end position="88"/>
    </location>
</feature>
<protein>
    <recommendedName>
        <fullName evidence="3">ABC-2 type transporter domain-containing protein</fullName>
    </recommendedName>
</protein>
<dbReference type="PANTHER" id="PTHR43471">
    <property type="entry name" value="ABC TRANSPORTER PERMEASE"/>
    <property type="match status" value="1"/>
</dbReference>
<feature type="transmembrane region" description="Helical" evidence="1">
    <location>
        <begin position="171"/>
        <end position="189"/>
    </location>
</feature>
<feature type="transmembrane region" description="Helical" evidence="1">
    <location>
        <begin position="143"/>
        <end position="164"/>
    </location>
</feature>
<keyword evidence="1" id="KW-0472">Membrane</keyword>
<accession>A0A0F9T6N6</accession>
<keyword evidence="1" id="KW-0812">Transmembrane</keyword>
<comment type="caution">
    <text evidence="2">The sequence shown here is derived from an EMBL/GenBank/DDBJ whole genome shotgun (WGS) entry which is preliminary data.</text>
</comment>
<organism evidence="2">
    <name type="scientific">marine sediment metagenome</name>
    <dbReference type="NCBI Taxonomy" id="412755"/>
    <lineage>
        <taxon>unclassified sequences</taxon>
        <taxon>metagenomes</taxon>
        <taxon>ecological metagenomes</taxon>
    </lineage>
</organism>
<name>A0A0F9T6N6_9ZZZZ</name>
<feature type="transmembrane region" description="Helical" evidence="1">
    <location>
        <begin position="26"/>
        <end position="44"/>
    </location>
</feature>